<evidence type="ECO:0000313" key="12">
    <source>
        <dbReference type="Ensembl" id="ENSSLUP00000013621.1"/>
    </source>
</evidence>
<keyword evidence="7 9" id="KW-0460">Magnesium</keyword>
<keyword evidence="9" id="KW-0464">Manganese</keyword>
<reference evidence="12" key="2">
    <citation type="submission" date="2025-09" db="UniProtKB">
        <authorList>
            <consortium name="Ensembl"/>
        </authorList>
    </citation>
    <scope>IDENTIFICATION</scope>
</reference>
<feature type="domain" description="Endonuclease/exonuclease/phosphatase" evidence="11">
    <location>
        <begin position="16"/>
        <end position="157"/>
    </location>
</feature>
<feature type="binding site" evidence="9">
    <location>
        <position position="19"/>
    </location>
    <ligand>
        <name>Mg(2+)</name>
        <dbReference type="ChEBI" id="CHEBI:18420"/>
        <label>1</label>
    </ligand>
</feature>
<feature type="site" description="Transition state stabilizer" evidence="10">
    <location>
        <position position="152"/>
    </location>
</feature>
<reference evidence="12" key="1">
    <citation type="submission" date="2025-08" db="UniProtKB">
        <authorList>
            <consortium name="Ensembl"/>
        </authorList>
    </citation>
    <scope>IDENTIFICATION</scope>
</reference>
<protein>
    <recommendedName>
        <fullName evidence="3">exodeoxyribonuclease III</fullName>
        <ecNumber evidence="3">3.1.11.2</ecNumber>
    </recommendedName>
</protein>
<evidence type="ECO:0000256" key="4">
    <source>
        <dbReference type="ARBA" id="ARBA00022723"/>
    </source>
</evidence>
<dbReference type="Gene3D" id="3.60.10.10">
    <property type="entry name" value="Endonuclease/exonuclease/phosphatase"/>
    <property type="match status" value="1"/>
</dbReference>
<dbReference type="Pfam" id="PF03372">
    <property type="entry name" value="Exo_endo_phos"/>
    <property type="match status" value="1"/>
</dbReference>
<dbReference type="GO" id="GO:0008311">
    <property type="term" value="F:double-stranded DNA 3'-5' DNA exonuclease activity"/>
    <property type="evidence" value="ECO:0007669"/>
    <property type="project" value="UniProtKB-EC"/>
</dbReference>
<dbReference type="Proteomes" id="UP000694568">
    <property type="component" value="Unplaced"/>
</dbReference>
<dbReference type="InterPro" id="IPR005135">
    <property type="entry name" value="Endo/exonuclease/phosphatase"/>
</dbReference>
<dbReference type="EC" id="3.1.11.2" evidence="3"/>
<evidence type="ECO:0000256" key="7">
    <source>
        <dbReference type="ARBA" id="ARBA00022842"/>
    </source>
</evidence>
<comment type="cofactor">
    <cofactor evidence="9">
        <name>Mg(2+)</name>
        <dbReference type="ChEBI" id="CHEBI:18420"/>
    </cofactor>
    <cofactor evidence="9">
        <name>Mn(2+)</name>
        <dbReference type="ChEBI" id="CHEBI:29035"/>
    </cofactor>
    <text evidence="9">Probably binds two magnesium or manganese ions per subunit.</text>
</comment>
<evidence type="ECO:0000256" key="3">
    <source>
        <dbReference type="ARBA" id="ARBA00012115"/>
    </source>
</evidence>
<comment type="similarity">
    <text evidence="2">Belongs to the DNA repair enzymes AP/ExoA family.</text>
</comment>
<evidence type="ECO:0000256" key="9">
    <source>
        <dbReference type="PIRSR" id="PIRSR604808-2"/>
    </source>
</evidence>
<dbReference type="GO" id="GO:0006284">
    <property type="term" value="P:base-excision repair"/>
    <property type="evidence" value="ECO:0007669"/>
    <property type="project" value="TreeGrafter"/>
</dbReference>
<dbReference type="GeneTree" id="ENSGT00950000183016"/>
<dbReference type="AlphaFoldDB" id="A0A8C9XSY8"/>
<evidence type="ECO:0000256" key="1">
    <source>
        <dbReference type="ARBA" id="ARBA00000493"/>
    </source>
</evidence>
<evidence type="ECO:0000256" key="2">
    <source>
        <dbReference type="ARBA" id="ARBA00007092"/>
    </source>
</evidence>
<dbReference type="InterPro" id="IPR036691">
    <property type="entry name" value="Endo/exonu/phosph_ase_sf"/>
</dbReference>
<evidence type="ECO:0000313" key="13">
    <source>
        <dbReference type="Proteomes" id="UP000694568"/>
    </source>
</evidence>
<keyword evidence="8" id="KW-0234">DNA repair</keyword>
<evidence type="ECO:0000256" key="10">
    <source>
        <dbReference type="PIRSR" id="PIRSR604808-3"/>
    </source>
</evidence>
<evidence type="ECO:0000256" key="8">
    <source>
        <dbReference type="ARBA" id="ARBA00023204"/>
    </source>
</evidence>
<accession>A0A8C9XSY8</accession>
<dbReference type="PANTHER" id="PTHR22748:SF26">
    <property type="entry name" value="ENDONUCLEASE_EXONUCLEASE_PHOSPHATASE DOMAIN-CONTAINING PROTEIN"/>
    <property type="match status" value="1"/>
</dbReference>
<proteinExistence type="inferred from homology"/>
<dbReference type="CDD" id="cd09076">
    <property type="entry name" value="L1-EN"/>
    <property type="match status" value="1"/>
</dbReference>
<dbReference type="Ensembl" id="ENSSLUT00000014069.1">
    <property type="protein sequence ID" value="ENSSLUP00000013621.1"/>
    <property type="gene ID" value="ENSSLUG00000006418.1"/>
</dbReference>
<comment type="catalytic activity">
    <reaction evidence="1">
        <text>Exonucleolytic cleavage in the 3'- to 5'-direction to yield nucleoside 5'-phosphates.</text>
        <dbReference type="EC" id="3.1.11.2"/>
    </reaction>
</comment>
<organism evidence="12 13">
    <name type="scientific">Sander lucioperca</name>
    <name type="common">Pike-perch</name>
    <name type="synonym">Perca lucioperca</name>
    <dbReference type="NCBI Taxonomy" id="283035"/>
    <lineage>
        <taxon>Eukaryota</taxon>
        <taxon>Metazoa</taxon>
        <taxon>Chordata</taxon>
        <taxon>Craniata</taxon>
        <taxon>Vertebrata</taxon>
        <taxon>Euteleostomi</taxon>
        <taxon>Actinopterygii</taxon>
        <taxon>Neopterygii</taxon>
        <taxon>Teleostei</taxon>
        <taxon>Neoteleostei</taxon>
        <taxon>Acanthomorphata</taxon>
        <taxon>Eupercaria</taxon>
        <taxon>Perciformes</taxon>
        <taxon>Percoidei</taxon>
        <taxon>Percidae</taxon>
        <taxon>Luciopercinae</taxon>
        <taxon>Sander</taxon>
    </lineage>
</organism>
<feature type="binding site" evidence="9">
    <location>
        <position position="150"/>
    </location>
    <ligand>
        <name>Mg(2+)</name>
        <dbReference type="ChEBI" id="CHEBI:18420"/>
        <label>1</label>
    </ligand>
</feature>
<keyword evidence="4 9" id="KW-0479">Metal-binding</keyword>
<evidence type="ECO:0000256" key="5">
    <source>
        <dbReference type="ARBA" id="ARBA00022763"/>
    </source>
</evidence>
<keyword evidence="5" id="KW-0227">DNA damage</keyword>
<dbReference type="SUPFAM" id="SSF56219">
    <property type="entry name" value="DNase I-like"/>
    <property type="match status" value="1"/>
</dbReference>
<keyword evidence="13" id="KW-1185">Reference proteome</keyword>
<feature type="binding site" evidence="9">
    <location>
        <position position="152"/>
    </location>
    <ligand>
        <name>Mg(2+)</name>
        <dbReference type="ChEBI" id="CHEBI:18420"/>
        <label>1</label>
    </ligand>
</feature>
<feature type="binding site" evidence="9">
    <location>
        <position position="48"/>
    </location>
    <ligand>
        <name>Mg(2+)</name>
        <dbReference type="ChEBI" id="CHEBI:18420"/>
        <label>1</label>
    </ligand>
</feature>
<dbReference type="GO" id="GO:0046872">
    <property type="term" value="F:metal ion binding"/>
    <property type="evidence" value="ECO:0007669"/>
    <property type="project" value="UniProtKB-KW"/>
</dbReference>
<dbReference type="GO" id="GO:0005634">
    <property type="term" value="C:nucleus"/>
    <property type="evidence" value="ECO:0007669"/>
    <property type="project" value="TreeGrafter"/>
</dbReference>
<dbReference type="GO" id="GO:0003906">
    <property type="term" value="F:DNA-(apurinic or apyrimidinic site) endonuclease activity"/>
    <property type="evidence" value="ECO:0007669"/>
    <property type="project" value="TreeGrafter"/>
</dbReference>
<dbReference type="InterPro" id="IPR004808">
    <property type="entry name" value="AP_endonuc_1"/>
</dbReference>
<keyword evidence="6" id="KW-0378">Hydrolase</keyword>
<sequence length="224" mass="25348">MLRGPSKHSEGGVNLVSWNVRGMNSPLKRGKVYAHIRTLKADICFLQETHIKKTAAKVLCPPWASHVFQSNFSTKARGVAILIKKNTPFVHMQTISDDRGRYLLVKGELNSVPVTLINIYGPNFDDPIFFQNLFNTISNMSNTNIILGGDFNCVLDPVLDRQHSQINTSRSSIALNNLIQSYNLVDIWRPIFHLYPNLDVILTWSLHIVLSPCYLSKRKFLGKS</sequence>
<name>A0A8C9XSY8_SANLU</name>
<evidence type="ECO:0000259" key="11">
    <source>
        <dbReference type="Pfam" id="PF03372"/>
    </source>
</evidence>
<evidence type="ECO:0000256" key="6">
    <source>
        <dbReference type="ARBA" id="ARBA00022801"/>
    </source>
</evidence>
<dbReference type="GO" id="GO:0008081">
    <property type="term" value="F:phosphoric diester hydrolase activity"/>
    <property type="evidence" value="ECO:0007669"/>
    <property type="project" value="TreeGrafter"/>
</dbReference>
<dbReference type="PANTHER" id="PTHR22748">
    <property type="entry name" value="AP ENDONUCLEASE"/>
    <property type="match status" value="1"/>
</dbReference>